<dbReference type="EMBL" id="KR029601">
    <property type="protein sequence ID" value="AKH48221.1"/>
    <property type="molecule type" value="Genomic_DNA"/>
</dbReference>
<protein>
    <submittedName>
        <fullName evidence="2">Uncharacterized protein</fullName>
    </submittedName>
</protein>
<evidence type="ECO:0000313" key="2">
    <source>
        <dbReference type="EMBL" id="AKH48221.1"/>
    </source>
</evidence>
<feature type="region of interest" description="Disordered" evidence="1">
    <location>
        <begin position="1"/>
        <end position="39"/>
    </location>
</feature>
<sequence length="66" mass="6881">MTEPSADTTTRAHPRTAHSARAFAAGTRTSTTSSTRARTTAITARTAGRVRTLALAMTSMSPSLTT</sequence>
<accession>A0A0F7LAN3</accession>
<feature type="compositionally biased region" description="Polar residues" evidence="1">
    <location>
        <begin position="1"/>
        <end position="11"/>
    </location>
</feature>
<reference evidence="2" key="2">
    <citation type="submission" date="2015-03" db="EMBL/GenBank/DDBJ databases">
        <authorList>
            <person name="Chow C.-E.T."/>
            <person name="Winget D.M."/>
            <person name="White R.A.III."/>
            <person name="Hallam S.J."/>
            <person name="Suttle C.A."/>
        </authorList>
    </citation>
    <scope>NUCLEOTIDE SEQUENCE</scope>
    <source>
        <strain evidence="2">Oxic1_6</strain>
    </source>
</reference>
<feature type="compositionally biased region" description="Low complexity" evidence="1">
    <location>
        <begin position="19"/>
        <end position="39"/>
    </location>
</feature>
<reference evidence="2" key="1">
    <citation type="journal article" date="2015" name="Front. Microbiol.">
        <title>Combining genomic sequencing methods to explore viral diversity and reveal potential virus-host interactions.</title>
        <authorList>
            <person name="Chow C.E."/>
            <person name="Winget D.M."/>
            <person name="White R.A.III."/>
            <person name="Hallam S.J."/>
            <person name="Suttle C.A."/>
        </authorList>
    </citation>
    <scope>NUCLEOTIDE SEQUENCE</scope>
    <source>
        <strain evidence="2">Oxic1_6</strain>
    </source>
</reference>
<proteinExistence type="predicted"/>
<evidence type="ECO:0000256" key="1">
    <source>
        <dbReference type="SAM" id="MobiDB-lite"/>
    </source>
</evidence>
<name>A0A0F7LAN3_9VIRU</name>
<organism evidence="2">
    <name type="scientific">uncultured marine virus</name>
    <dbReference type="NCBI Taxonomy" id="186617"/>
    <lineage>
        <taxon>Viruses</taxon>
        <taxon>environmental samples</taxon>
    </lineage>
</organism>